<keyword evidence="4" id="KW-1185">Reference proteome</keyword>
<dbReference type="InterPro" id="IPR036264">
    <property type="entry name" value="Bact_exopeptidase_dim_dom"/>
</dbReference>
<accession>A0ABP9FS09</accession>
<dbReference type="EMBL" id="BAABLW010000003">
    <property type="protein sequence ID" value="GAA4914979.1"/>
    <property type="molecule type" value="Genomic_DNA"/>
</dbReference>
<organism evidence="3 4">
    <name type="scientific">Nesterenkonia rhizosphaerae</name>
    <dbReference type="NCBI Taxonomy" id="1348272"/>
    <lineage>
        <taxon>Bacteria</taxon>
        <taxon>Bacillati</taxon>
        <taxon>Actinomycetota</taxon>
        <taxon>Actinomycetes</taxon>
        <taxon>Micrococcales</taxon>
        <taxon>Micrococcaceae</taxon>
        <taxon>Nesterenkonia</taxon>
    </lineage>
</organism>
<dbReference type="Gene3D" id="3.30.70.360">
    <property type="match status" value="1"/>
</dbReference>
<feature type="coiled-coil region" evidence="1">
    <location>
        <begin position="17"/>
        <end position="44"/>
    </location>
</feature>
<dbReference type="PANTHER" id="PTHR11014:SF63">
    <property type="entry name" value="METALLOPEPTIDASE, PUTATIVE (AFU_ORTHOLOGUE AFUA_6G09600)-RELATED"/>
    <property type="match status" value="1"/>
</dbReference>
<dbReference type="InterPro" id="IPR002933">
    <property type="entry name" value="Peptidase_M20"/>
</dbReference>
<dbReference type="PANTHER" id="PTHR11014">
    <property type="entry name" value="PEPTIDASE M20 FAMILY MEMBER"/>
    <property type="match status" value="1"/>
</dbReference>
<dbReference type="InterPro" id="IPR011650">
    <property type="entry name" value="Peptidase_M20_dimer"/>
</dbReference>
<sequence>MSSEGDVDTTAKVDAEVERATAGAAGLQEIIAELQQRLVEFRRDIHAHPELSFQETRTTERILTTLREAGLDPQPLPETTGAYVDIGPEGAEFAAGFRGDIDALPVTETTGLPYASTVEGTAHACGHDIHTTVMLGLALTLERLHTQRISAGHRQGLGKRIRVIFQPAEETMPGGAKEVVRLGLLQPLPQIFALHCDPKLTVGSIGTRIGPITSAGDIVRIEVTGRGGHTSRPHLTEDVVGALGHIATSVPAVLARRIDVRSGVSLVWGHIQAGNAANAIPSTGILHGTMRILDAGAWKEAGGVLAPVVQQAASSYGVDVTLDHVRGVPPVNNTEAETSLIEEAARRVLAPKSVVLAEQSMGGEDFGWMTHEIPGSMFRLGTKTPGGEEYDLHRGDYTPDEGAITVGVKVMAAVAEAAVHSTS</sequence>
<dbReference type="Pfam" id="PF01546">
    <property type="entry name" value="Peptidase_M20"/>
    <property type="match status" value="1"/>
</dbReference>
<evidence type="ECO:0000313" key="3">
    <source>
        <dbReference type="EMBL" id="GAA4914979.1"/>
    </source>
</evidence>
<dbReference type="SUPFAM" id="SSF53187">
    <property type="entry name" value="Zn-dependent exopeptidases"/>
    <property type="match status" value="1"/>
</dbReference>
<feature type="domain" description="Peptidase M20 dimerisation" evidence="2">
    <location>
        <begin position="219"/>
        <end position="301"/>
    </location>
</feature>
<dbReference type="InterPro" id="IPR017439">
    <property type="entry name" value="Amidohydrolase"/>
</dbReference>
<evidence type="ECO:0000313" key="4">
    <source>
        <dbReference type="Proteomes" id="UP001500368"/>
    </source>
</evidence>
<keyword evidence="1" id="KW-0175">Coiled coil</keyword>
<proteinExistence type="predicted"/>
<dbReference type="SUPFAM" id="SSF55031">
    <property type="entry name" value="Bacterial exopeptidase dimerisation domain"/>
    <property type="match status" value="1"/>
</dbReference>
<comment type="caution">
    <text evidence="3">The sequence shown here is derived from an EMBL/GenBank/DDBJ whole genome shotgun (WGS) entry which is preliminary data.</text>
</comment>
<protein>
    <submittedName>
        <fullName evidence="3">M20 family metallopeptidase</fullName>
    </submittedName>
</protein>
<dbReference type="Gene3D" id="3.40.630.10">
    <property type="entry name" value="Zn peptidases"/>
    <property type="match status" value="1"/>
</dbReference>
<reference evidence="4" key="1">
    <citation type="journal article" date="2019" name="Int. J. Syst. Evol. Microbiol.">
        <title>The Global Catalogue of Microorganisms (GCM) 10K type strain sequencing project: providing services to taxonomists for standard genome sequencing and annotation.</title>
        <authorList>
            <consortium name="The Broad Institute Genomics Platform"/>
            <consortium name="The Broad Institute Genome Sequencing Center for Infectious Disease"/>
            <person name="Wu L."/>
            <person name="Ma J."/>
        </authorList>
    </citation>
    <scope>NUCLEOTIDE SEQUENCE [LARGE SCALE GENOMIC DNA]</scope>
    <source>
        <strain evidence="4">JCM 19129</strain>
    </source>
</reference>
<gene>
    <name evidence="3" type="ORF">GCM10025790_07550</name>
</gene>
<name>A0ABP9FS09_9MICC</name>
<dbReference type="RefSeq" id="WP_345476749.1">
    <property type="nucleotide sequence ID" value="NZ_BAABLW010000003.1"/>
</dbReference>
<dbReference type="Proteomes" id="UP001500368">
    <property type="component" value="Unassembled WGS sequence"/>
</dbReference>
<evidence type="ECO:0000259" key="2">
    <source>
        <dbReference type="Pfam" id="PF07687"/>
    </source>
</evidence>
<dbReference type="NCBIfam" id="TIGR01891">
    <property type="entry name" value="amidohydrolases"/>
    <property type="match status" value="1"/>
</dbReference>
<dbReference type="Pfam" id="PF07687">
    <property type="entry name" value="M20_dimer"/>
    <property type="match status" value="1"/>
</dbReference>
<evidence type="ECO:0000256" key="1">
    <source>
        <dbReference type="SAM" id="Coils"/>
    </source>
</evidence>
<dbReference type="PIRSF" id="PIRSF005962">
    <property type="entry name" value="Pept_M20D_amidohydro"/>
    <property type="match status" value="1"/>
</dbReference>